<sequence length="529" mass="60954">MFKRKEKLTPKTSSVEEIRDAIAERLTGIINKQLKKHKDLDNPYDQERVANLQNYITFIQNCSSMSEIAGVAKKIIAYCNEQKKGTEPKSTHGRELLTKLKKELLPFQHQLTKYQRRNLKQEQREKEGIIPLAPSVEDIKKEIIKKLAKILKAHAKTHEESTEDQIGMTLGHIDAIEKCTSHMQLVGIVDTMIRYCADNQEKGKSELLSNVIDELLWLKPKFALYEANISDEEARLTKLLKCDDDHPIKTTQKDFARNKHATYFNNKKLEDVIQNNDLTEQFMSDSLNKMGVNNQFIDYLLENANQHGLYLYFSLIPAEAFSHTDARFLLTPVQKNTQYYFMDLSTLTWQQLHQTIITHGVEKTASSLGLSEKELRSHLLNNVNMDAEAFCSLSDEQVTQIAHDLNEDRAFVNKGNLHFRCELVIHLYDQRKDKEEEEASDPFIPFRIALDVDLHIGDSNTVLVQKMNVTIPEEDLDNLKKKTAYIKNPDARNQLNAIVQKIRDKPDVILTELQERQKLNDEIGSGLHT</sequence>
<proteinExistence type="predicted"/>
<reference evidence="1" key="1">
    <citation type="submission" date="2017-12" db="EMBL/GenBank/DDBJ databases">
        <title>FDA dAtabase for Regulatory Grade micrObial Sequences (FDA-ARGOS): Supporting development and validation of Infectious Disease Dx tests.</title>
        <authorList>
            <person name="Kerrigan L."/>
            <person name="Tallon L.J."/>
            <person name="Sadzewicz L."/>
            <person name="Sengamalay N."/>
            <person name="Ott S."/>
            <person name="Godinez A."/>
            <person name="Nagaraj S."/>
            <person name="Vavikolanu K."/>
            <person name="Vyas G."/>
            <person name="Nadendla S."/>
            <person name="Aluvathingal J."/>
            <person name="Sichtig H."/>
        </authorList>
    </citation>
    <scope>NUCLEOTIDE SEQUENCE [LARGE SCALE GENOMIC DNA]</scope>
    <source>
        <strain evidence="1">FDAARGOS_200</strain>
    </source>
</reference>
<evidence type="ECO:0008006" key="3">
    <source>
        <dbReference type="Google" id="ProtNLM"/>
    </source>
</evidence>
<dbReference type="GeneID" id="98064206"/>
<dbReference type="RefSeq" id="WP_019232810.1">
    <property type="nucleotide sequence ID" value="NZ_CAAAHR010000042.1"/>
</dbReference>
<dbReference type="EMBL" id="NBTX02000004">
    <property type="protein sequence ID" value="PNL63210.1"/>
    <property type="molecule type" value="Genomic_DNA"/>
</dbReference>
<evidence type="ECO:0000313" key="2">
    <source>
        <dbReference type="Proteomes" id="UP000192511"/>
    </source>
</evidence>
<dbReference type="Proteomes" id="UP000192511">
    <property type="component" value="Unassembled WGS sequence"/>
</dbReference>
<comment type="caution">
    <text evidence="1">The sequence shown here is derived from an EMBL/GenBank/DDBJ whole genome shotgun (WGS) entry which is preliminary data.</text>
</comment>
<name>A0AAX0WYF8_9GAMM</name>
<keyword evidence="2" id="KW-1185">Reference proteome</keyword>
<evidence type="ECO:0000313" key="1">
    <source>
        <dbReference type="EMBL" id="PNL63210.1"/>
    </source>
</evidence>
<gene>
    <name evidence="1" type="ORF">A6J39_019525</name>
</gene>
<accession>A0AAX0WYF8</accession>
<protein>
    <recommendedName>
        <fullName evidence="3">Coiled-coil protein</fullName>
    </recommendedName>
</protein>
<organism evidence="1 2">
    <name type="scientific">Legionella anisa</name>
    <dbReference type="NCBI Taxonomy" id="28082"/>
    <lineage>
        <taxon>Bacteria</taxon>
        <taxon>Pseudomonadati</taxon>
        <taxon>Pseudomonadota</taxon>
        <taxon>Gammaproteobacteria</taxon>
        <taxon>Legionellales</taxon>
        <taxon>Legionellaceae</taxon>
        <taxon>Legionella</taxon>
    </lineage>
</organism>
<dbReference type="AlphaFoldDB" id="A0AAX0WYF8"/>